<dbReference type="InterPro" id="IPR052921">
    <property type="entry name" value="GPCR1_Superfamily_Member"/>
</dbReference>
<keyword evidence="3 5" id="KW-1133">Transmembrane helix</keyword>
<dbReference type="Proteomes" id="UP000606274">
    <property type="component" value="Unassembled WGS sequence"/>
</dbReference>
<keyword evidence="2 5" id="KW-0812">Transmembrane</keyword>
<proteinExistence type="predicted"/>
<dbReference type="Gene3D" id="1.20.1070.10">
    <property type="entry name" value="Rhodopsin 7-helix transmembrane proteins"/>
    <property type="match status" value="1"/>
</dbReference>
<feature type="domain" description="G-protein coupled receptors family 1 profile" evidence="6">
    <location>
        <begin position="31"/>
        <end position="280"/>
    </location>
</feature>
<evidence type="ECO:0000313" key="7">
    <source>
        <dbReference type="EMBL" id="KAF7699935.1"/>
    </source>
</evidence>
<dbReference type="PANTHER" id="PTHR26451">
    <property type="entry name" value="G_PROTEIN_RECEP_F1_2 DOMAIN-CONTAINING PROTEIN"/>
    <property type="match status" value="1"/>
</dbReference>
<protein>
    <recommendedName>
        <fullName evidence="6">G-protein coupled receptors family 1 profile domain-containing protein</fullName>
    </recommendedName>
</protein>
<dbReference type="AlphaFoldDB" id="A0A8T0B361"/>
<feature type="transmembrane region" description="Helical" evidence="5">
    <location>
        <begin position="51"/>
        <end position="76"/>
    </location>
</feature>
<feature type="non-terminal residue" evidence="7">
    <location>
        <position position="314"/>
    </location>
</feature>
<feature type="transmembrane region" description="Helical" evidence="5">
    <location>
        <begin position="18"/>
        <end position="39"/>
    </location>
</feature>
<dbReference type="GO" id="GO:0004930">
    <property type="term" value="F:G protein-coupled receptor activity"/>
    <property type="evidence" value="ECO:0007669"/>
    <property type="project" value="InterPro"/>
</dbReference>
<accession>A0A8T0B361</accession>
<dbReference type="PRINTS" id="PR00237">
    <property type="entry name" value="GPCRRHODOPSN"/>
</dbReference>
<evidence type="ECO:0000256" key="2">
    <source>
        <dbReference type="ARBA" id="ARBA00022692"/>
    </source>
</evidence>
<feature type="transmembrane region" description="Helical" evidence="5">
    <location>
        <begin position="223"/>
        <end position="242"/>
    </location>
</feature>
<dbReference type="FunFam" id="1.20.1070.10:FF:000096">
    <property type="entry name" value="Odorant receptor 131-2"/>
    <property type="match status" value="1"/>
</dbReference>
<evidence type="ECO:0000256" key="3">
    <source>
        <dbReference type="ARBA" id="ARBA00022989"/>
    </source>
</evidence>
<comment type="subcellular location">
    <subcellularLocation>
        <location evidence="1">Membrane</location>
    </subcellularLocation>
</comment>
<dbReference type="EMBL" id="JABFDY010000012">
    <property type="protein sequence ID" value="KAF7699935.1"/>
    <property type="molecule type" value="Genomic_DNA"/>
</dbReference>
<comment type="caution">
    <text evidence="7">The sequence shown here is derived from an EMBL/GenBank/DDBJ whole genome shotgun (WGS) entry which is preliminary data.</text>
</comment>
<dbReference type="SUPFAM" id="SSF81321">
    <property type="entry name" value="Family A G protein-coupled receptor-like"/>
    <property type="match status" value="1"/>
</dbReference>
<name>A0A8T0B361_SILME</name>
<feature type="transmembrane region" description="Helical" evidence="5">
    <location>
        <begin position="131"/>
        <end position="156"/>
    </location>
</feature>
<dbReference type="GO" id="GO:0005549">
    <property type="term" value="F:odorant binding"/>
    <property type="evidence" value="ECO:0007669"/>
    <property type="project" value="TreeGrafter"/>
</dbReference>
<dbReference type="CDD" id="cd00637">
    <property type="entry name" value="7tm_classA_rhodopsin-like"/>
    <property type="match status" value="1"/>
</dbReference>
<dbReference type="PROSITE" id="PS50262">
    <property type="entry name" value="G_PROTEIN_RECEP_F1_2"/>
    <property type="match status" value="1"/>
</dbReference>
<keyword evidence="8" id="KW-1185">Reference proteome</keyword>
<keyword evidence="4 5" id="KW-0472">Membrane</keyword>
<evidence type="ECO:0000313" key="8">
    <source>
        <dbReference type="Proteomes" id="UP000606274"/>
    </source>
</evidence>
<organism evidence="7 8">
    <name type="scientific">Silurus meridionalis</name>
    <name type="common">Southern catfish</name>
    <name type="synonym">Silurus soldatovi meridionalis</name>
    <dbReference type="NCBI Taxonomy" id="175797"/>
    <lineage>
        <taxon>Eukaryota</taxon>
        <taxon>Metazoa</taxon>
        <taxon>Chordata</taxon>
        <taxon>Craniata</taxon>
        <taxon>Vertebrata</taxon>
        <taxon>Euteleostomi</taxon>
        <taxon>Actinopterygii</taxon>
        <taxon>Neopterygii</taxon>
        <taxon>Teleostei</taxon>
        <taxon>Ostariophysi</taxon>
        <taxon>Siluriformes</taxon>
        <taxon>Siluridae</taxon>
        <taxon>Silurus</taxon>
    </lineage>
</organism>
<dbReference type="GO" id="GO:0004984">
    <property type="term" value="F:olfactory receptor activity"/>
    <property type="evidence" value="ECO:0007669"/>
    <property type="project" value="TreeGrafter"/>
</dbReference>
<feature type="transmembrane region" description="Helical" evidence="5">
    <location>
        <begin position="88"/>
        <end position="110"/>
    </location>
</feature>
<reference evidence="7" key="1">
    <citation type="submission" date="2020-08" db="EMBL/GenBank/DDBJ databases">
        <title>Chromosome-level assembly of Southern catfish (Silurus meridionalis) provides insights into visual adaptation to the nocturnal and benthic lifestyles.</title>
        <authorList>
            <person name="Zhang Y."/>
            <person name="Wang D."/>
            <person name="Peng Z."/>
        </authorList>
    </citation>
    <scope>NUCLEOTIDE SEQUENCE</scope>
    <source>
        <strain evidence="7">SWU-2019-XX</strain>
        <tissue evidence="7">Muscle</tissue>
    </source>
</reference>
<evidence type="ECO:0000256" key="5">
    <source>
        <dbReference type="SAM" id="Phobius"/>
    </source>
</evidence>
<dbReference type="GO" id="GO:0016020">
    <property type="term" value="C:membrane"/>
    <property type="evidence" value="ECO:0007669"/>
    <property type="project" value="UniProtKB-SubCell"/>
</dbReference>
<feature type="transmembrane region" description="Helical" evidence="5">
    <location>
        <begin position="262"/>
        <end position="282"/>
    </location>
</feature>
<evidence type="ECO:0000256" key="4">
    <source>
        <dbReference type="ARBA" id="ARBA00023136"/>
    </source>
</evidence>
<dbReference type="Pfam" id="PF00001">
    <property type="entry name" value="7tm_1"/>
    <property type="match status" value="1"/>
</dbReference>
<dbReference type="InterPro" id="IPR017452">
    <property type="entry name" value="GPCR_Rhodpsn_7TM"/>
</dbReference>
<dbReference type="InterPro" id="IPR000276">
    <property type="entry name" value="GPCR_Rhodpsn"/>
</dbReference>
<feature type="transmembrane region" description="Helical" evidence="5">
    <location>
        <begin position="183"/>
        <end position="202"/>
    </location>
</feature>
<evidence type="ECO:0000259" key="6">
    <source>
        <dbReference type="PROSITE" id="PS50262"/>
    </source>
</evidence>
<sequence length="314" mass="36460">SNSSSYSFNVALYLFEKILLMELLTGIFVYINCLMIFTFMKKETFREETRYVLFAQTLIVDTALIFFSTMLGVLSYFQYTVHMVVCTFLFLIQTFFTCCTPLTLVAMCLERYVAICMPLRHADISTSRTRLYGLITIWTISCIIPVFSVIAFWAVAPPAALFSYVVCNAEVMIIEEWQAHGRAVIFINLFLFAVIIIVFTYIKIMIAARAASSEKKKSTNKSLRTVLLHGVQLFLCMIQFFNPYIEMALYKVDEATLRHVRYSNFIVFLFLPRSLSPLVYGVRDEKFFLVFRHYALCGTDHFFLKLFEIKHLKV</sequence>
<feature type="non-terminal residue" evidence="7">
    <location>
        <position position="1"/>
    </location>
</feature>
<dbReference type="PANTHER" id="PTHR26451:SF886">
    <property type="entry name" value="GROWTH HORMONE SECRETAGOGUE RECEPTOR TYPE 1-LIKE-RELATED"/>
    <property type="match status" value="1"/>
</dbReference>
<gene>
    <name evidence="7" type="ORF">HF521_002893</name>
</gene>
<evidence type="ECO:0000256" key="1">
    <source>
        <dbReference type="ARBA" id="ARBA00004370"/>
    </source>
</evidence>